<dbReference type="NCBIfam" id="TIGR00974">
    <property type="entry name" value="3a0107s02c"/>
    <property type="match status" value="1"/>
</dbReference>
<dbReference type="Proteomes" id="UP000315289">
    <property type="component" value="Unassembled WGS sequence"/>
</dbReference>
<dbReference type="SUPFAM" id="SSF161098">
    <property type="entry name" value="MetI-like"/>
    <property type="match status" value="1"/>
</dbReference>
<dbReference type="PANTHER" id="PTHR42922">
    <property type="entry name" value="PHOSPHATE TRANSPORT SYSTEM PERMEASE PROTEIN PSTA"/>
    <property type="match status" value="1"/>
</dbReference>
<dbReference type="GO" id="GO:0005886">
    <property type="term" value="C:plasma membrane"/>
    <property type="evidence" value="ECO:0007669"/>
    <property type="project" value="UniProtKB-SubCell"/>
</dbReference>
<evidence type="ECO:0000256" key="9">
    <source>
        <dbReference type="RuleBase" id="RU363043"/>
    </source>
</evidence>
<dbReference type="GO" id="GO:0005315">
    <property type="term" value="F:phosphate transmembrane transporter activity"/>
    <property type="evidence" value="ECO:0007669"/>
    <property type="project" value="InterPro"/>
</dbReference>
<sequence length="306" mass="32922">MIKDTKNKDKDYKSIIQEHITKNAPKRKAFNNFMTILLFVFVIVAIIPLCSILVEVFKNGFGALSFDFLFKPPGSIGSGDGGIGPAIQGTLMVVGFATLIGAPVGVLAGVFLSEYSGSSRLFAYFLRLFNDVLTGIPSIVIGIAGYITIVLTLGSFSILAGAFVLSIIMIPIIARVSEETLKLVPNTLREAAYGLGLPKWKVVWHIVIMGSKSGITTGIVLAISRIAGETAPLIMTILGTSLFFSAFNSPVDALPLRIWRLASQPYPSAHEQGWGAALLLILLVLSLSIALRMFAQKRSITFKSVT</sequence>
<keyword evidence="7 9" id="KW-1133">Transmembrane helix</keyword>
<dbReference type="AlphaFoldDB" id="A0A557ST08"/>
<dbReference type="CDD" id="cd06261">
    <property type="entry name" value="TM_PBP2"/>
    <property type="match status" value="1"/>
</dbReference>
<dbReference type="InterPro" id="IPR035906">
    <property type="entry name" value="MetI-like_sf"/>
</dbReference>
<dbReference type="RefSeq" id="WP_144733121.1">
    <property type="nucleotide sequence ID" value="NZ_ML675588.1"/>
</dbReference>
<dbReference type="OrthoDB" id="11402at2157"/>
<dbReference type="GO" id="GO:0035435">
    <property type="term" value="P:phosphate ion transmembrane transport"/>
    <property type="evidence" value="ECO:0007669"/>
    <property type="project" value="InterPro"/>
</dbReference>
<dbReference type="InterPro" id="IPR005672">
    <property type="entry name" value="Phosphate_PstA"/>
</dbReference>
<comment type="caution">
    <text evidence="11">The sequence shown here is derived from an EMBL/GenBank/DDBJ whole genome shotgun (WGS) entry which is preliminary data.</text>
</comment>
<evidence type="ECO:0000256" key="7">
    <source>
        <dbReference type="ARBA" id="ARBA00022989"/>
    </source>
</evidence>
<keyword evidence="6 9" id="KW-0812">Transmembrane</keyword>
<accession>A0A557ST08</accession>
<proteinExistence type="inferred from homology"/>
<keyword evidence="12" id="KW-1185">Reference proteome</keyword>
<gene>
    <name evidence="11" type="primary">pstA</name>
    <name evidence="11" type="ORF">NARC_130074</name>
</gene>
<comment type="subcellular location">
    <subcellularLocation>
        <location evidence="1 9">Cell membrane</location>
        <topology evidence="1 9">Multi-pass membrane protein</topology>
    </subcellularLocation>
</comment>
<keyword evidence="8 9" id="KW-0472">Membrane</keyword>
<evidence type="ECO:0000256" key="6">
    <source>
        <dbReference type="ARBA" id="ARBA00022692"/>
    </source>
</evidence>
<keyword evidence="3" id="KW-0813">Transport</keyword>
<dbReference type="EMBL" id="VOAH01000013">
    <property type="protein sequence ID" value="TVP39735.1"/>
    <property type="molecule type" value="Genomic_DNA"/>
</dbReference>
<feature type="transmembrane region" description="Helical" evidence="9">
    <location>
        <begin position="274"/>
        <end position="294"/>
    </location>
</feature>
<dbReference type="Pfam" id="PF00528">
    <property type="entry name" value="BPD_transp_1"/>
    <property type="match status" value="1"/>
</dbReference>
<evidence type="ECO:0000256" key="5">
    <source>
        <dbReference type="ARBA" id="ARBA00022592"/>
    </source>
</evidence>
<evidence type="ECO:0000256" key="8">
    <source>
        <dbReference type="ARBA" id="ARBA00023136"/>
    </source>
</evidence>
<name>A0A557ST08_9ARCH</name>
<comment type="caution">
    <text evidence="9">Lacks conserved residue(s) required for the propagation of feature annotation.</text>
</comment>
<feature type="transmembrane region" description="Helical" evidence="9">
    <location>
        <begin position="233"/>
        <end position="254"/>
    </location>
</feature>
<comment type="similarity">
    <text evidence="2 9">Belongs to the binding-protein-dependent transport system permease family. CysTW subfamily.</text>
</comment>
<feature type="transmembrane region" description="Helical" evidence="9">
    <location>
        <begin position="124"/>
        <end position="147"/>
    </location>
</feature>
<evidence type="ECO:0000313" key="12">
    <source>
        <dbReference type="Proteomes" id="UP000315289"/>
    </source>
</evidence>
<evidence type="ECO:0000313" key="11">
    <source>
        <dbReference type="EMBL" id="TVP39735.1"/>
    </source>
</evidence>
<evidence type="ECO:0000259" key="10">
    <source>
        <dbReference type="PROSITE" id="PS50928"/>
    </source>
</evidence>
<feature type="transmembrane region" description="Helical" evidence="9">
    <location>
        <begin position="91"/>
        <end position="112"/>
    </location>
</feature>
<keyword evidence="4 9" id="KW-1003">Cell membrane</keyword>
<evidence type="ECO:0000256" key="3">
    <source>
        <dbReference type="ARBA" id="ARBA00022448"/>
    </source>
</evidence>
<dbReference type="PANTHER" id="PTHR42922:SF1">
    <property type="entry name" value="PHOSPHATE TRANSPORT SYSTEM PERMEASE PROTEIN PSTA"/>
    <property type="match status" value="1"/>
</dbReference>
<dbReference type="InterPro" id="IPR051408">
    <property type="entry name" value="Phosphate_transprt_permease"/>
</dbReference>
<feature type="transmembrane region" description="Helical" evidence="9">
    <location>
        <begin position="33"/>
        <end position="54"/>
    </location>
</feature>
<dbReference type="Gene3D" id="1.10.3720.10">
    <property type="entry name" value="MetI-like"/>
    <property type="match status" value="1"/>
</dbReference>
<evidence type="ECO:0000256" key="4">
    <source>
        <dbReference type="ARBA" id="ARBA00022475"/>
    </source>
</evidence>
<feature type="domain" description="ABC transmembrane type-1" evidence="10">
    <location>
        <begin position="87"/>
        <end position="295"/>
    </location>
</feature>
<protein>
    <recommendedName>
        <fullName evidence="9">Phosphate transport system permease protein PstA</fullName>
    </recommendedName>
</protein>
<organism evidence="11 12">
    <name type="scientific">Candidatus Nitrosocosmicus arcticus</name>
    <dbReference type="NCBI Taxonomy" id="2035267"/>
    <lineage>
        <taxon>Archaea</taxon>
        <taxon>Nitrososphaerota</taxon>
        <taxon>Nitrososphaeria</taxon>
        <taxon>Nitrososphaerales</taxon>
        <taxon>Nitrososphaeraceae</taxon>
        <taxon>Candidatus Nitrosocosmicus</taxon>
    </lineage>
</organism>
<dbReference type="PROSITE" id="PS50928">
    <property type="entry name" value="ABC_TM1"/>
    <property type="match status" value="1"/>
</dbReference>
<dbReference type="InterPro" id="IPR000515">
    <property type="entry name" value="MetI-like"/>
</dbReference>
<keyword evidence="5" id="KW-0592">Phosphate transport</keyword>
<reference evidence="11 12" key="1">
    <citation type="journal article" date="2019" name="Front. Microbiol.">
        <title>Ammonia Oxidation by the Arctic Terrestrial Thaumarchaeote Candidatus Nitrosocosmicus arcticus Is Stimulated by Increasing Temperatures.</title>
        <authorList>
            <person name="Alves R.J.E."/>
            <person name="Kerou M."/>
            <person name="Zappe A."/>
            <person name="Bittner R."/>
            <person name="Abby S.S."/>
            <person name="Schmidt H.A."/>
            <person name="Pfeifer K."/>
            <person name="Schleper C."/>
        </authorList>
    </citation>
    <scope>NUCLEOTIDE SEQUENCE [LARGE SCALE GENOMIC DNA]</scope>
    <source>
        <strain evidence="11 12">Kfb</strain>
    </source>
</reference>
<evidence type="ECO:0000256" key="2">
    <source>
        <dbReference type="ARBA" id="ARBA00007069"/>
    </source>
</evidence>
<evidence type="ECO:0000256" key="1">
    <source>
        <dbReference type="ARBA" id="ARBA00004651"/>
    </source>
</evidence>